<gene>
    <name evidence="5" type="ORF">GCM10007425_21320</name>
</gene>
<evidence type="ECO:0000256" key="3">
    <source>
        <dbReference type="ARBA" id="ARBA00023163"/>
    </source>
</evidence>
<evidence type="ECO:0000259" key="4">
    <source>
        <dbReference type="PROSITE" id="PS50987"/>
    </source>
</evidence>
<keyword evidence="1" id="KW-0805">Transcription regulation</keyword>
<keyword evidence="6" id="KW-1185">Reference proteome</keyword>
<organism evidence="5 6">
    <name type="scientific">Lysinibacillus alkalisoli</name>
    <dbReference type="NCBI Taxonomy" id="1911548"/>
    <lineage>
        <taxon>Bacteria</taxon>
        <taxon>Bacillati</taxon>
        <taxon>Bacillota</taxon>
        <taxon>Bacilli</taxon>
        <taxon>Bacillales</taxon>
        <taxon>Bacillaceae</taxon>
        <taxon>Lysinibacillus</taxon>
    </lineage>
</organism>
<dbReference type="SMART" id="SM00418">
    <property type="entry name" value="HTH_ARSR"/>
    <property type="match status" value="1"/>
</dbReference>
<dbReference type="PROSITE" id="PS50987">
    <property type="entry name" value="HTH_ARSR_2"/>
    <property type="match status" value="1"/>
</dbReference>
<dbReference type="GO" id="GO:0003700">
    <property type="term" value="F:DNA-binding transcription factor activity"/>
    <property type="evidence" value="ECO:0007669"/>
    <property type="project" value="InterPro"/>
</dbReference>
<dbReference type="GO" id="GO:0003677">
    <property type="term" value="F:DNA binding"/>
    <property type="evidence" value="ECO:0007669"/>
    <property type="project" value="UniProtKB-KW"/>
</dbReference>
<dbReference type="InterPro" id="IPR051081">
    <property type="entry name" value="HTH_MetalResp_TranReg"/>
</dbReference>
<dbReference type="InterPro" id="IPR036390">
    <property type="entry name" value="WH_DNA-bd_sf"/>
</dbReference>
<keyword evidence="2" id="KW-0238">DNA-binding</keyword>
<proteinExistence type="predicted"/>
<dbReference type="Pfam" id="PF01022">
    <property type="entry name" value="HTH_5"/>
    <property type="match status" value="1"/>
</dbReference>
<evidence type="ECO:0000313" key="5">
    <source>
        <dbReference type="EMBL" id="GGG26469.1"/>
    </source>
</evidence>
<dbReference type="PANTHER" id="PTHR33154:SF33">
    <property type="entry name" value="TRANSCRIPTIONAL REPRESSOR SDPR"/>
    <property type="match status" value="1"/>
</dbReference>
<dbReference type="AlphaFoldDB" id="A0A917G7D3"/>
<sequence>MNNDLFKALSDPTRREILMLLQKQTLNAGEIAKHFTISKPSISHHLGILLNANLVISEKKGQYVYFTINSTVIQNLLIWLFKFKK</sequence>
<dbReference type="InterPro" id="IPR001845">
    <property type="entry name" value="HTH_ArsR_DNA-bd_dom"/>
</dbReference>
<name>A0A917G7D3_9BACI</name>
<dbReference type="InterPro" id="IPR036388">
    <property type="entry name" value="WH-like_DNA-bd_sf"/>
</dbReference>
<dbReference type="EMBL" id="BMJT01000006">
    <property type="protein sequence ID" value="GGG26469.1"/>
    <property type="molecule type" value="Genomic_DNA"/>
</dbReference>
<dbReference type="CDD" id="cd00090">
    <property type="entry name" value="HTH_ARSR"/>
    <property type="match status" value="1"/>
</dbReference>
<evidence type="ECO:0000313" key="6">
    <source>
        <dbReference type="Proteomes" id="UP000616608"/>
    </source>
</evidence>
<comment type="caution">
    <text evidence="5">The sequence shown here is derived from an EMBL/GenBank/DDBJ whole genome shotgun (WGS) entry which is preliminary data.</text>
</comment>
<evidence type="ECO:0000256" key="1">
    <source>
        <dbReference type="ARBA" id="ARBA00023015"/>
    </source>
</evidence>
<dbReference type="RefSeq" id="WP_188615038.1">
    <property type="nucleotide sequence ID" value="NZ_BMJT01000006.1"/>
</dbReference>
<protein>
    <submittedName>
        <fullName evidence="5">Transcriptional regulator</fullName>
    </submittedName>
</protein>
<dbReference type="NCBIfam" id="NF033788">
    <property type="entry name" value="HTH_metalloreg"/>
    <property type="match status" value="1"/>
</dbReference>
<dbReference type="SUPFAM" id="SSF46785">
    <property type="entry name" value="Winged helix' DNA-binding domain"/>
    <property type="match status" value="1"/>
</dbReference>
<keyword evidence="3" id="KW-0804">Transcription</keyword>
<reference evidence="5" key="2">
    <citation type="submission" date="2020-09" db="EMBL/GenBank/DDBJ databases">
        <authorList>
            <person name="Sun Q."/>
            <person name="Zhou Y."/>
        </authorList>
    </citation>
    <scope>NUCLEOTIDE SEQUENCE</scope>
    <source>
        <strain evidence="5">CGMCC 1.15760</strain>
    </source>
</reference>
<accession>A0A917G7D3</accession>
<dbReference type="NCBIfam" id="NF033789">
    <property type="entry name" value="repress_SdpR"/>
    <property type="match status" value="1"/>
</dbReference>
<dbReference type="PRINTS" id="PR00778">
    <property type="entry name" value="HTHARSR"/>
</dbReference>
<dbReference type="InterPro" id="IPR011991">
    <property type="entry name" value="ArsR-like_HTH"/>
</dbReference>
<dbReference type="Gene3D" id="1.10.10.10">
    <property type="entry name" value="Winged helix-like DNA-binding domain superfamily/Winged helix DNA-binding domain"/>
    <property type="match status" value="1"/>
</dbReference>
<evidence type="ECO:0000256" key="2">
    <source>
        <dbReference type="ARBA" id="ARBA00023125"/>
    </source>
</evidence>
<dbReference type="InterPro" id="IPR047796">
    <property type="entry name" value="SdpR-like_repress"/>
</dbReference>
<dbReference type="Proteomes" id="UP000616608">
    <property type="component" value="Unassembled WGS sequence"/>
</dbReference>
<dbReference type="PANTHER" id="PTHR33154">
    <property type="entry name" value="TRANSCRIPTIONAL REGULATOR, ARSR FAMILY"/>
    <property type="match status" value="1"/>
</dbReference>
<reference evidence="5" key="1">
    <citation type="journal article" date="2014" name="Int. J. Syst. Evol. Microbiol.">
        <title>Complete genome sequence of Corynebacterium casei LMG S-19264T (=DSM 44701T), isolated from a smear-ripened cheese.</title>
        <authorList>
            <consortium name="US DOE Joint Genome Institute (JGI-PGF)"/>
            <person name="Walter F."/>
            <person name="Albersmeier A."/>
            <person name="Kalinowski J."/>
            <person name="Ruckert C."/>
        </authorList>
    </citation>
    <scope>NUCLEOTIDE SEQUENCE</scope>
    <source>
        <strain evidence="5">CGMCC 1.15760</strain>
    </source>
</reference>
<feature type="domain" description="HTH arsR-type" evidence="4">
    <location>
        <begin position="1"/>
        <end position="85"/>
    </location>
</feature>